<evidence type="ECO:0000256" key="3">
    <source>
        <dbReference type="ARBA" id="ARBA00022692"/>
    </source>
</evidence>
<name>A0A4S4BK50_9BACI</name>
<evidence type="ECO:0000256" key="5">
    <source>
        <dbReference type="ARBA" id="ARBA00023136"/>
    </source>
</evidence>
<dbReference type="Pfam" id="PF06779">
    <property type="entry name" value="MFS_4"/>
    <property type="match status" value="1"/>
</dbReference>
<dbReference type="PANTHER" id="PTHR23537">
    <property type="match status" value="1"/>
</dbReference>
<evidence type="ECO:0000313" key="8">
    <source>
        <dbReference type="Proteomes" id="UP000310334"/>
    </source>
</evidence>
<dbReference type="Proteomes" id="UP000310334">
    <property type="component" value="Unassembled WGS sequence"/>
</dbReference>
<dbReference type="InterPro" id="IPR020846">
    <property type="entry name" value="MFS_dom"/>
</dbReference>
<feature type="domain" description="Major facilitator superfamily (MFS) profile" evidence="6">
    <location>
        <begin position="7"/>
        <end position="385"/>
    </location>
</feature>
<evidence type="ECO:0000259" key="6">
    <source>
        <dbReference type="PROSITE" id="PS50850"/>
    </source>
</evidence>
<dbReference type="GO" id="GO:0005886">
    <property type="term" value="C:plasma membrane"/>
    <property type="evidence" value="ECO:0007669"/>
    <property type="project" value="UniProtKB-SubCell"/>
</dbReference>
<evidence type="ECO:0000313" key="7">
    <source>
        <dbReference type="EMBL" id="THF75085.1"/>
    </source>
</evidence>
<dbReference type="Gene3D" id="1.20.1250.20">
    <property type="entry name" value="MFS general substrate transporter like domains"/>
    <property type="match status" value="2"/>
</dbReference>
<organism evidence="7 8">
    <name type="scientific">Metabacillus sediminilitoris</name>
    <dbReference type="NCBI Taxonomy" id="2567941"/>
    <lineage>
        <taxon>Bacteria</taxon>
        <taxon>Bacillati</taxon>
        <taxon>Bacillota</taxon>
        <taxon>Bacilli</taxon>
        <taxon>Bacillales</taxon>
        <taxon>Bacillaceae</taxon>
        <taxon>Metabacillus</taxon>
    </lineage>
</organism>
<dbReference type="RefSeq" id="WP_136358754.1">
    <property type="nucleotide sequence ID" value="NZ_CP046266.1"/>
</dbReference>
<accession>A0A4S4BK50</accession>
<proteinExistence type="predicted"/>
<evidence type="ECO:0000256" key="2">
    <source>
        <dbReference type="ARBA" id="ARBA00022448"/>
    </source>
</evidence>
<dbReference type="EMBL" id="SSNT01000030">
    <property type="protein sequence ID" value="THF75085.1"/>
    <property type="molecule type" value="Genomic_DNA"/>
</dbReference>
<dbReference type="SUPFAM" id="SSF103473">
    <property type="entry name" value="MFS general substrate transporter"/>
    <property type="match status" value="1"/>
</dbReference>
<dbReference type="InterPro" id="IPR010645">
    <property type="entry name" value="MFS_4"/>
</dbReference>
<keyword evidence="3" id="KW-0812">Transmembrane</keyword>
<dbReference type="OrthoDB" id="9797953at2"/>
<dbReference type="InterPro" id="IPR036259">
    <property type="entry name" value="MFS_trans_sf"/>
</dbReference>
<keyword evidence="5" id="KW-0472">Membrane</keyword>
<keyword evidence="4" id="KW-1133">Transmembrane helix</keyword>
<dbReference type="AlphaFoldDB" id="A0A4S4BK50"/>
<keyword evidence="2" id="KW-0813">Transport</keyword>
<reference evidence="7 8" key="1">
    <citation type="submission" date="2019-04" db="EMBL/GenBank/DDBJ databases">
        <title>Bacillus sediminilitoris sp. nov., isolated from a tidal flat sediment on the East China Sea.</title>
        <authorList>
            <person name="Wei Y."/>
            <person name="Mao H."/>
            <person name="Fang J."/>
        </authorList>
    </citation>
    <scope>NUCLEOTIDE SEQUENCE [LARGE SCALE GENOMIC DNA]</scope>
    <source>
        <strain evidence="7 8">DSL-17</strain>
    </source>
</reference>
<dbReference type="PANTHER" id="PTHR23537:SF1">
    <property type="entry name" value="SUGAR TRANSPORTER"/>
    <property type="match status" value="1"/>
</dbReference>
<sequence length="392" mass="42430">MKKQTYHFLIGGMLSLVIAMGIGRFAYTPILPLMQKELSFSNTIAGYIASSNYAGYLLGAILVGSFPFKKNRTILLRISLIITILSTALMGLTYSNLLWNVLRFLSGISSAYVLVIASGIVLDKLTTISKTNWSGLFYGGVGLGIFLSSLLIPGLNHLFRWEGTWIGLAVVSGILTFFVWIWLDEKPNADEVKTKQETFTQAPSNKGLLLLNIAYGLEGLGYIVTGTFIVTIAENTSSFQNGATLVWMMVGLAAIPSCLIWSFLSKKWGYVNSLVFAMTLQAFGIAMPALWGSQTSFIISAILFGATFMGITTIAMTLGQQMNPSNSRRTIGTLTAIYAIGQLIGPILAGVLTSFTHNFNTALIGAASVILIGAGILLFGIQFEREYDGLIQ</sequence>
<comment type="subcellular location">
    <subcellularLocation>
        <location evidence="1">Cell membrane</location>
        <topology evidence="1">Multi-pass membrane protein</topology>
    </subcellularLocation>
</comment>
<keyword evidence="8" id="KW-1185">Reference proteome</keyword>
<comment type="caution">
    <text evidence="7">The sequence shown here is derived from an EMBL/GenBank/DDBJ whole genome shotgun (WGS) entry which is preliminary data.</text>
</comment>
<dbReference type="PROSITE" id="PS50850">
    <property type="entry name" value="MFS"/>
    <property type="match status" value="1"/>
</dbReference>
<evidence type="ECO:0000256" key="1">
    <source>
        <dbReference type="ARBA" id="ARBA00004651"/>
    </source>
</evidence>
<evidence type="ECO:0000256" key="4">
    <source>
        <dbReference type="ARBA" id="ARBA00022989"/>
    </source>
</evidence>
<dbReference type="CDD" id="cd06180">
    <property type="entry name" value="MFS_YjiJ"/>
    <property type="match status" value="1"/>
</dbReference>
<gene>
    <name evidence="7" type="ORF">E6W99_24450</name>
</gene>
<protein>
    <submittedName>
        <fullName evidence="7">YbfB/YjiJ family MFS transporter</fullName>
    </submittedName>
</protein>
<dbReference type="GO" id="GO:0022857">
    <property type="term" value="F:transmembrane transporter activity"/>
    <property type="evidence" value="ECO:0007669"/>
    <property type="project" value="InterPro"/>
</dbReference>